<accession>A0A4Z1DYP0</accession>
<evidence type="ECO:0000313" key="2">
    <source>
        <dbReference type="EMBL" id="TGO04049.1"/>
    </source>
</evidence>
<evidence type="ECO:0000259" key="1">
    <source>
        <dbReference type="Pfam" id="PF12728"/>
    </source>
</evidence>
<dbReference type="InterPro" id="IPR010093">
    <property type="entry name" value="SinI_DNA-bd"/>
</dbReference>
<feature type="domain" description="Helix-turn-helix" evidence="1">
    <location>
        <begin position="5"/>
        <end position="56"/>
    </location>
</feature>
<dbReference type="NCBIfam" id="TIGR01764">
    <property type="entry name" value="excise"/>
    <property type="match status" value="1"/>
</dbReference>
<proteinExistence type="predicted"/>
<dbReference type="Pfam" id="PF12728">
    <property type="entry name" value="HTH_17"/>
    <property type="match status" value="1"/>
</dbReference>
<dbReference type="RefSeq" id="WP_135850656.1">
    <property type="nucleotide sequence ID" value="NZ_RHPJ01000004.1"/>
</dbReference>
<organism evidence="2 3">
    <name type="scientific">Serinibacter arcticus</name>
    <dbReference type="NCBI Taxonomy" id="1655435"/>
    <lineage>
        <taxon>Bacteria</taxon>
        <taxon>Bacillati</taxon>
        <taxon>Actinomycetota</taxon>
        <taxon>Actinomycetes</taxon>
        <taxon>Micrococcales</taxon>
        <taxon>Beutenbergiaceae</taxon>
        <taxon>Serinibacter</taxon>
    </lineage>
</organism>
<reference evidence="2 3" key="1">
    <citation type="submission" date="2018-11" db="EMBL/GenBank/DDBJ databases">
        <title>Complete genome sequencing of the Actinobacteria Serinibacter sp. K3-2.</title>
        <authorList>
            <person name="Rakitin A.L."/>
            <person name="Beletsky A.V."/>
            <person name="Mardanov A.V."/>
            <person name="Ravin N.V."/>
            <person name="Gromova A.S."/>
            <person name="Filippova S.N."/>
            <person name="Gal'Chenko V.F."/>
        </authorList>
    </citation>
    <scope>NUCLEOTIDE SEQUENCE [LARGE SCALE GENOMIC DNA]</scope>
    <source>
        <strain evidence="2 3">K3-2</strain>
    </source>
</reference>
<comment type="caution">
    <text evidence="2">The sequence shown here is derived from an EMBL/GenBank/DDBJ whole genome shotgun (WGS) entry which is preliminary data.</text>
</comment>
<keyword evidence="3" id="KW-1185">Reference proteome</keyword>
<evidence type="ECO:0000313" key="3">
    <source>
        <dbReference type="Proteomes" id="UP000297318"/>
    </source>
</evidence>
<dbReference type="AlphaFoldDB" id="A0A4Z1DYP0"/>
<protein>
    <submittedName>
        <fullName evidence="2">DNA binding domain, excisionase/Xis</fullName>
    </submittedName>
</protein>
<name>A0A4Z1DYP0_9MICO</name>
<gene>
    <name evidence="2" type="ORF">SERN_2640</name>
</gene>
<dbReference type="OrthoDB" id="5524782at2"/>
<dbReference type="InterPro" id="IPR041657">
    <property type="entry name" value="HTH_17"/>
</dbReference>
<sequence length="67" mass="7448">MPERMLTLADVAEILDITVPTARSLVRQGEIQGFQVGGRGMWRVESKELDAYIEREKAAAAARRTTS</sequence>
<dbReference type="Proteomes" id="UP000297318">
    <property type="component" value="Unassembled WGS sequence"/>
</dbReference>
<dbReference type="EMBL" id="RHPJ01000004">
    <property type="protein sequence ID" value="TGO04049.1"/>
    <property type="molecule type" value="Genomic_DNA"/>
</dbReference>
<dbReference type="GO" id="GO:0003677">
    <property type="term" value="F:DNA binding"/>
    <property type="evidence" value="ECO:0007669"/>
    <property type="project" value="InterPro"/>
</dbReference>